<reference evidence="1 2" key="1">
    <citation type="submission" date="2018-12" db="EMBL/GenBank/DDBJ databases">
        <authorList>
            <consortium name="Pathogen Informatics"/>
        </authorList>
    </citation>
    <scope>NUCLEOTIDE SEQUENCE [LARGE SCALE GENOMIC DNA]</scope>
    <source>
        <strain evidence="1 2">NCTC6754</strain>
    </source>
</reference>
<name>A0A3S4K3P3_SALET</name>
<gene>
    <name evidence="1" type="ORF">NCTC6754_01061</name>
</gene>
<protein>
    <submittedName>
        <fullName evidence="1">Ig domain-containing protein</fullName>
    </submittedName>
</protein>
<dbReference type="AlphaFoldDB" id="A0A3S4K3P3"/>
<dbReference type="EMBL" id="LR134190">
    <property type="protein sequence ID" value="VEB51358.1"/>
    <property type="molecule type" value="Genomic_DNA"/>
</dbReference>
<organism evidence="1 2">
    <name type="scientific">Salmonella enterica I</name>
    <dbReference type="NCBI Taxonomy" id="59201"/>
    <lineage>
        <taxon>Bacteria</taxon>
        <taxon>Pseudomonadati</taxon>
        <taxon>Pseudomonadota</taxon>
        <taxon>Gammaproteobacteria</taxon>
        <taxon>Enterobacterales</taxon>
        <taxon>Enterobacteriaceae</taxon>
        <taxon>Salmonella</taxon>
    </lineage>
</organism>
<proteinExistence type="predicted"/>
<sequence length="41" mass="4528">MWDGVKVGEATADTAGRYTFQLSEMKDGHYVVQVGIVKPSR</sequence>
<dbReference type="Proteomes" id="UP000269208">
    <property type="component" value="Chromosome"/>
</dbReference>
<evidence type="ECO:0000313" key="1">
    <source>
        <dbReference type="EMBL" id="VEB51358.1"/>
    </source>
</evidence>
<accession>A0A3S4K3P3</accession>
<evidence type="ECO:0000313" key="2">
    <source>
        <dbReference type="Proteomes" id="UP000269208"/>
    </source>
</evidence>